<accession>A0A1H0T863</accession>
<keyword evidence="12" id="KW-1185">Reference proteome</keyword>
<keyword evidence="1" id="KW-0540">Nuclease</keyword>
<dbReference type="InterPro" id="IPR011335">
    <property type="entry name" value="Restrct_endonuc-II-like"/>
</dbReference>
<dbReference type="InterPro" id="IPR011604">
    <property type="entry name" value="PDDEXK-like_dom_sf"/>
</dbReference>
<dbReference type="GO" id="GO:0006310">
    <property type="term" value="P:DNA recombination"/>
    <property type="evidence" value="ECO:0007669"/>
    <property type="project" value="TreeGrafter"/>
</dbReference>
<dbReference type="PANTHER" id="PTHR30591">
    <property type="entry name" value="RECBCD ENZYME SUBUNIT RECC"/>
    <property type="match status" value="1"/>
</dbReference>
<keyword evidence="2" id="KW-0547">Nucleotide-binding</keyword>
<evidence type="ECO:0000256" key="3">
    <source>
        <dbReference type="ARBA" id="ARBA00022763"/>
    </source>
</evidence>
<evidence type="ECO:0000256" key="6">
    <source>
        <dbReference type="ARBA" id="ARBA00022839"/>
    </source>
</evidence>
<evidence type="ECO:0000313" key="12">
    <source>
        <dbReference type="Proteomes" id="UP000199159"/>
    </source>
</evidence>
<dbReference type="Gene3D" id="3.40.50.300">
    <property type="entry name" value="P-loop containing nucleotide triphosphate hydrolases"/>
    <property type="match status" value="1"/>
</dbReference>
<keyword evidence="5 11" id="KW-0347">Helicase</keyword>
<dbReference type="InterPro" id="IPR038726">
    <property type="entry name" value="PDDEXK_AddAB-type"/>
</dbReference>
<dbReference type="GO" id="GO:0004527">
    <property type="term" value="F:exonuclease activity"/>
    <property type="evidence" value="ECO:0007669"/>
    <property type="project" value="UniProtKB-KW"/>
</dbReference>
<keyword evidence="6" id="KW-0269">Exonuclease</keyword>
<name>A0A1H0T863_9BACI</name>
<keyword evidence="7" id="KW-0067">ATP-binding</keyword>
<evidence type="ECO:0000313" key="11">
    <source>
        <dbReference type="EMBL" id="SDP50222.1"/>
    </source>
</evidence>
<evidence type="ECO:0000256" key="8">
    <source>
        <dbReference type="ARBA" id="ARBA00023125"/>
    </source>
</evidence>
<keyword evidence="8" id="KW-0238">DNA-binding</keyword>
<evidence type="ECO:0000256" key="7">
    <source>
        <dbReference type="ARBA" id="ARBA00022840"/>
    </source>
</evidence>
<dbReference type="SUPFAM" id="SSF52540">
    <property type="entry name" value="P-loop containing nucleoside triphosphate hydrolases"/>
    <property type="match status" value="1"/>
</dbReference>
<dbReference type="RefSeq" id="WP_090852202.1">
    <property type="nucleotide sequence ID" value="NZ_FNJU01000003.1"/>
</dbReference>
<dbReference type="InterPro" id="IPR027417">
    <property type="entry name" value="P-loop_NTPase"/>
</dbReference>
<evidence type="ECO:0000259" key="10">
    <source>
        <dbReference type="Pfam" id="PF12705"/>
    </source>
</evidence>
<keyword evidence="3" id="KW-0227">DNA damage</keyword>
<dbReference type="AlphaFoldDB" id="A0A1H0T863"/>
<evidence type="ECO:0000256" key="1">
    <source>
        <dbReference type="ARBA" id="ARBA00022722"/>
    </source>
</evidence>
<evidence type="ECO:0000256" key="2">
    <source>
        <dbReference type="ARBA" id="ARBA00022741"/>
    </source>
</evidence>
<proteinExistence type="predicted"/>
<dbReference type="GO" id="GO:0004386">
    <property type="term" value="F:helicase activity"/>
    <property type="evidence" value="ECO:0007669"/>
    <property type="project" value="UniProtKB-KW"/>
</dbReference>
<organism evidence="11 12">
    <name type="scientific">Litchfieldia salsa</name>
    <dbReference type="NCBI Taxonomy" id="930152"/>
    <lineage>
        <taxon>Bacteria</taxon>
        <taxon>Bacillati</taxon>
        <taxon>Bacillota</taxon>
        <taxon>Bacilli</taxon>
        <taxon>Bacillales</taxon>
        <taxon>Bacillaceae</taxon>
        <taxon>Litchfieldia</taxon>
    </lineage>
</organism>
<reference evidence="12" key="1">
    <citation type="submission" date="2016-10" db="EMBL/GenBank/DDBJ databases">
        <authorList>
            <person name="Varghese N."/>
            <person name="Submissions S."/>
        </authorList>
    </citation>
    <scope>NUCLEOTIDE SEQUENCE [LARGE SCALE GENOMIC DNA]</scope>
    <source>
        <strain evidence="12">IBRC-M10078</strain>
    </source>
</reference>
<dbReference type="EMBL" id="FNJU01000003">
    <property type="protein sequence ID" value="SDP50222.1"/>
    <property type="molecule type" value="Genomic_DNA"/>
</dbReference>
<evidence type="ECO:0000256" key="5">
    <source>
        <dbReference type="ARBA" id="ARBA00022806"/>
    </source>
</evidence>
<dbReference type="Proteomes" id="UP000199159">
    <property type="component" value="Unassembled WGS sequence"/>
</dbReference>
<dbReference type="OrthoDB" id="9758506at2"/>
<protein>
    <submittedName>
        <fullName evidence="11">ATP-dependent helicase/nuclease subunit B</fullName>
    </submittedName>
</protein>
<keyword evidence="9" id="KW-0234">DNA repair</keyword>
<evidence type="ECO:0000256" key="4">
    <source>
        <dbReference type="ARBA" id="ARBA00022801"/>
    </source>
</evidence>
<evidence type="ECO:0000256" key="9">
    <source>
        <dbReference type="ARBA" id="ARBA00023204"/>
    </source>
</evidence>
<dbReference type="Gene3D" id="3.90.320.10">
    <property type="match status" value="1"/>
</dbReference>
<gene>
    <name evidence="11" type="ORF">SAMN05216565_103340</name>
</gene>
<dbReference type="PANTHER" id="PTHR30591:SF1">
    <property type="entry name" value="RECBCD ENZYME SUBUNIT RECC"/>
    <property type="match status" value="1"/>
</dbReference>
<feature type="domain" description="PD-(D/E)XK endonuclease-like" evidence="10">
    <location>
        <begin position="689"/>
        <end position="963"/>
    </location>
</feature>
<sequence>MELLIKALHQTCQTNLLNEKILVVDSYSIGEQIISHYMKEGYNAVNLKVKTVRDLALGFIHTNDDFCNTAIGSHLVYSLLKQLKFNNSLRYFHNLEITPNLSHGMYEVIQELRLAGYTSNTINDRQFVITEKGQDIIHILKSYEETLKVKNLKDNCNLYQEALKVGTKLDCIFLLQSNLNLSHLEEQFIGKIISDYIVHLPLTPVYGVVKPQSSKYSMIIEGEPTPHSYLYHLDASENIKGNLSLFTTKTEEHELKEVLKRIAKKQLPFDHCAVYYSQSNPYITTMYHLSEEQNFPVTFNEGIPIQFTKPGKLMTGLLKWIKSAYSVTVFVNILQEGLLNIEGDGPSNSTWITLLRKANIGWDATRYKMIFQNEIKSVETKLKHVEDQQKRLYLRELREHLSWLSHWYQTVFEKLPPISMQSSITYETLLLGLQDMIRNYSKVSSSYDLAAKESLIDTIDNILPYVNESLTVQEGIERLEELVLQLKIGASKPKPGYLHFCSFENGLYISRDHVFIVGLDNQRFPGGSGENPLLLDIERKRLGRCIPLLQEKSKTRLYKMLQVLASSSRNVTLSYCQFDVNENRATSPAHLFLQSYRLQSGNKSANFKDLKQSIPVIEESIIHSRDWWADKLNSATLNQLEQPLLSQFEHICRGLIADEARQSDSFTVYDGKIISNTSKFDPRLNKNTTISAGKLEMLATCPYSYFLQVVLNIKPIEDTVYTQERWLDPVARGTLLHEVFELFYRKLQELNEKPSFENHHSLIVEVAQNSLAKIKEILPPPSENVELQEITEVLESCETFLKLEEENSIHGSPKYFEYSFGVDGIEPAIITLPSGTFHVSGKIDRVDLQPDGTYHIIDYKTGSTWGYDGNIAFRGGRQLQHLLYTLAIENHLSLNEGAVQKSSYLFPTKKGLGRAYERKQLESIRTNGRNILENLLTVIEHGHFTMTDDENDCKYCQLKDVCRRSTYDKDQVDIKHQDIDSIGVRSFKGVRAYD</sequence>
<keyword evidence="4" id="KW-0378">Hydrolase</keyword>
<dbReference type="GO" id="GO:0005524">
    <property type="term" value="F:ATP binding"/>
    <property type="evidence" value="ECO:0007669"/>
    <property type="project" value="UniProtKB-KW"/>
</dbReference>
<dbReference type="Pfam" id="PF12705">
    <property type="entry name" value="PDDEXK_1"/>
    <property type="match status" value="1"/>
</dbReference>
<dbReference type="GO" id="GO:0003677">
    <property type="term" value="F:DNA binding"/>
    <property type="evidence" value="ECO:0007669"/>
    <property type="project" value="UniProtKB-KW"/>
</dbReference>
<dbReference type="STRING" id="930152.SAMN05216565_103340"/>
<dbReference type="SUPFAM" id="SSF52980">
    <property type="entry name" value="Restriction endonuclease-like"/>
    <property type="match status" value="1"/>
</dbReference>
<dbReference type="GO" id="GO:0006281">
    <property type="term" value="P:DNA repair"/>
    <property type="evidence" value="ECO:0007669"/>
    <property type="project" value="UniProtKB-KW"/>
</dbReference>